<evidence type="ECO:0000256" key="4">
    <source>
        <dbReference type="SAM" id="Phobius"/>
    </source>
</evidence>
<gene>
    <name evidence="5" type="ORF">GCM10023225_23640</name>
</gene>
<dbReference type="EMBL" id="BAABIL010000362">
    <property type="protein sequence ID" value="GAA4983607.1"/>
    <property type="molecule type" value="Genomic_DNA"/>
</dbReference>
<feature type="transmembrane region" description="Helical" evidence="4">
    <location>
        <begin position="214"/>
        <end position="233"/>
    </location>
</feature>
<keyword evidence="4" id="KW-0812">Transmembrane</keyword>
<reference evidence="6" key="1">
    <citation type="journal article" date="2019" name="Int. J. Syst. Evol. Microbiol.">
        <title>The Global Catalogue of Microorganisms (GCM) 10K type strain sequencing project: providing services to taxonomists for standard genome sequencing and annotation.</title>
        <authorList>
            <consortium name="The Broad Institute Genomics Platform"/>
            <consortium name="The Broad Institute Genome Sequencing Center for Infectious Disease"/>
            <person name="Wu L."/>
            <person name="Ma J."/>
        </authorList>
    </citation>
    <scope>NUCLEOTIDE SEQUENCE [LARGE SCALE GENOMIC DNA]</scope>
    <source>
        <strain evidence="6">JCM 18126</strain>
    </source>
</reference>
<evidence type="ECO:0000313" key="5">
    <source>
        <dbReference type="EMBL" id="GAA4983607.1"/>
    </source>
</evidence>
<accession>A0ABP9I0K1</accession>
<name>A0ABP9I0K1_9ACTN</name>
<evidence type="ECO:0000313" key="6">
    <source>
        <dbReference type="Proteomes" id="UP001501195"/>
    </source>
</evidence>
<comment type="caution">
    <text evidence="5">The sequence shown here is derived from an EMBL/GenBank/DDBJ whole genome shotgun (WGS) entry which is preliminary data.</text>
</comment>
<keyword evidence="4" id="KW-0472">Membrane</keyword>
<protein>
    <submittedName>
        <fullName evidence="5">CDP-alcohol phosphatidyltransferase family protein</fullName>
    </submittedName>
</protein>
<evidence type="ECO:0000256" key="1">
    <source>
        <dbReference type="ARBA" id="ARBA00022679"/>
    </source>
</evidence>
<dbReference type="Gene3D" id="1.20.120.1760">
    <property type="match status" value="1"/>
</dbReference>
<dbReference type="Proteomes" id="UP001501195">
    <property type="component" value="Unassembled WGS sequence"/>
</dbReference>
<dbReference type="RefSeq" id="WP_345712776.1">
    <property type="nucleotide sequence ID" value="NZ_BAABIL010000362.1"/>
</dbReference>
<feature type="region of interest" description="Disordered" evidence="3">
    <location>
        <begin position="1"/>
        <end position="25"/>
    </location>
</feature>
<keyword evidence="1 2" id="KW-0808">Transferase</keyword>
<dbReference type="InterPro" id="IPR000462">
    <property type="entry name" value="CDP-OH_P_trans"/>
</dbReference>
<feature type="transmembrane region" description="Helical" evidence="4">
    <location>
        <begin position="239"/>
        <end position="260"/>
    </location>
</feature>
<keyword evidence="6" id="KW-1185">Reference proteome</keyword>
<sequence length="274" mass="28206">MSGPATSDPATSGPATAGPPAPARTGYSEAVARLAAAQKSAKGAPAYSRFVNRPLGRRLAAAAHLLGATPNQVTAVSGATTAAGIAVVALAPVAWWTGLVAAALLVLGYALDAADGQLARLRGGGSKAGEWLDHVVDAAKTSTLHLAVLVGAYRAWDPLPTTWLLLPLLFSACATTWFFTIILNDHLRRLAGTRDGQAVVAAGEARQHSVLRSLASVPVDYGVLCIVVALLGWPAGFRWVYGSLAVGFALVTAASMVAWYRQTTALDSASRRSG</sequence>
<feature type="transmembrane region" description="Helical" evidence="4">
    <location>
        <begin position="85"/>
        <end position="111"/>
    </location>
</feature>
<dbReference type="Pfam" id="PF01066">
    <property type="entry name" value="CDP-OH_P_transf"/>
    <property type="match status" value="1"/>
</dbReference>
<feature type="transmembrane region" description="Helical" evidence="4">
    <location>
        <begin position="163"/>
        <end position="184"/>
    </location>
</feature>
<proteinExistence type="inferred from homology"/>
<dbReference type="InterPro" id="IPR043130">
    <property type="entry name" value="CDP-OH_PTrfase_TM_dom"/>
</dbReference>
<keyword evidence="4" id="KW-1133">Transmembrane helix</keyword>
<organism evidence="5 6">
    <name type="scientific">Kineococcus glutinatus</name>
    <dbReference type="NCBI Taxonomy" id="1070872"/>
    <lineage>
        <taxon>Bacteria</taxon>
        <taxon>Bacillati</taxon>
        <taxon>Actinomycetota</taxon>
        <taxon>Actinomycetes</taxon>
        <taxon>Kineosporiales</taxon>
        <taxon>Kineosporiaceae</taxon>
        <taxon>Kineococcus</taxon>
    </lineage>
</organism>
<dbReference type="PROSITE" id="PS00379">
    <property type="entry name" value="CDP_ALCOHOL_P_TRANSF"/>
    <property type="match status" value="1"/>
</dbReference>
<evidence type="ECO:0000256" key="2">
    <source>
        <dbReference type="RuleBase" id="RU003750"/>
    </source>
</evidence>
<dbReference type="InterPro" id="IPR048254">
    <property type="entry name" value="CDP_ALCOHOL_P_TRANSF_CS"/>
</dbReference>
<comment type="similarity">
    <text evidence="2">Belongs to the CDP-alcohol phosphatidyltransferase class-I family.</text>
</comment>
<evidence type="ECO:0000256" key="3">
    <source>
        <dbReference type="SAM" id="MobiDB-lite"/>
    </source>
</evidence>